<comment type="caution">
    <text evidence="3">The sequence shown here is derived from an EMBL/GenBank/DDBJ whole genome shotgun (WGS) entry which is preliminary data.</text>
</comment>
<evidence type="ECO:0000256" key="1">
    <source>
        <dbReference type="SAM" id="Coils"/>
    </source>
</evidence>
<dbReference type="Proteomes" id="UP000749293">
    <property type="component" value="Unassembled WGS sequence"/>
</dbReference>
<organism evidence="3 4">
    <name type="scientific">Geosmithia morbida</name>
    <dbReference type="NCBI Taxonomy" id="1094350"/>
    <lineage>
        <taxon>Eukaryota</taxon>
        <taxon>Fungi</taxon>
        <taxon>Dikarya</taxon>
        <taxon>Ascomycota</taxon>
        <taxon>Pezizomycotina</taxon>
        <taxon>Sordariomycetes</taxon>
        <taxon>Hypocreomycetidae</taxon>
        <taxon>Hypocreales</taxon>
        <taxon>Bionectriaceae</taxon>
        <taxon>Geosmithia</taxon>
    </lineage>
</organism>
<dbReference type="OrthoDB" id="4448936at2759"/>
<dbReference type="GeneID" id="55973788"/>
<evidence type="ECO:0000313" key="3">
    <source>
        <dbReference type="EMBL" id="KAF4121972.1"/>
    </source>
</evidence>
<gene>
    <name evidence="3" type="ORF">GMORB2_7565</name>
</gene>
<evidence type="ECO:0000256" key="2">
    <source>
        <dbReference type="SAM" id="MobiDB-lite"/>
    </source>
</evidence>
<feature type="region of interest" description="Disordered" evidence="2">
    <location>
        <begin position="102"/>
        <end position="129"/>
    </location>
</feature>
<proteinExistence type="predicted"/>
<dbReference type="EMBL" id="JAANYQ010000010">
    <property type="protein sequence ID" value="KAF4121972.1"/>
    <property type="molecule type" value="Genomic_DNA"/>
</dbReference>
<keyword evidence="1" id="KW-0175">Coiled coil</keyword>
<accession>A0A9P4YUC3</accession>
<feature type="coiled-coil region" evidence="1">
    <location>
        <begin position="169"/>
        <end position="196"/>
    </location>
</feature>
<sequence length="276" mass="30454">MTIFFTKAASFLTLSQRLDRLSRHLTSSNVDEDALTSQIEKLEKTVAGFPSTRTSVRAARPAEPAVPPLRATPRALVPRSQSDQGGTLLGDTVVRSRFSHLLENRPPPDDTVSTTTTCAHNHASRRPASSAKVIAELTKLNNDLAVLVGNLEARQEESMHIHTLLIQRAETAAQRIKFLQDRISYLEQELRDNDDELLHLRICLKAVEVQMPPHPDPDIQRCITVFKEDYKALKKKRTSRNGSVGSGSAGASGPSAYHSNTSSFSQMTDYNASPSR</sequence>
<feature type="region of interest" description="Disordered" evidence="2">
    <location>
        <begin position="234"/>
        <end position="276"/>
    </location>
</feature>
<feature type="compositionally biased region" description="Polar residues" evidence="2">
    <location>
        <begin position="257"/>
        <end position="276"/>
    </location>
</feature>
<keyword evidence="4" id="KW-1185">Reference proteome</keyword>
<dbReference type="RefSeq" id="XP_035320624.1">
    <property type="nucleotide sequence ID" value="XM_035469530.1"/>
</dbReference>
<name>A0A9P4YUC3_9HYPO</name>
<protein>
    <submittedName>
        <fullName evidence="3">Uncharacterized protein</fullName>
    </submittedName>
</protein>
<reference evidence="3" key="1">
    <citation type="submission" date="2020-03" db="EMBL/GenBank/DDBJ databases">
        <title>Site-based positive gene gene selection in Geosmithia morbida across the United States reveals a broad range of putative effectors and factors for local host and environmental adapation.</title>
        <authorList>
            <person name="Onufrak A."/>
            <person name="Murdoch R.W."/>
            <person name="Gazis R."/>
            <person name="Huff M."/>
            <person name="Staton M."/>
            <person name="Klingeman W."/>
            <person name="Hadziabdic D."/>
        </authorList>
    </citation>
    <scope>NUCLEOTIDE SEQUENCE</scope>
    <source>
        <strain evidence="3">1262</strain>
    </source>
</reference>
<evidence type="ECO:0000313" key="4">
    <source>
        <dbReference type="Proteomes" id="UP000749293"/>
    </source>
</evidence>
<dbReference type="AlphaFoldDB" id="A0A9P4YUC3"/>